<dbReference type="EMBL" id="ML995838">
    <property type="protein sequence ID" value="KAF2769062.1"/>
    <property type="molecule type" value="Genomic_DNA"/>
</dbReference>
<dbReference type="Proteomes" id="UP000799436">
    <property type="component" value="Unassembled WGS sequence"/>
</dbReference>
<organism evidence="2 3">
    <name type="scientific">Teratosphaeria nubilosa</name>
    <dbReference type="NCBI Taxonomy" id="161662"/>
    <lineage>
        <taxon>Eukaryota</taxon>
        <taxon>Fungi</taxon>
        <taxon>Dikarya</taxon>
        <taxon>Ascomycota</taxon>
        <taxon>Pezizomycotina</taxon>
        <taxon>Dothideomycetes</taxon>
        <taxon>Dothideomycetidae</taxon>
        <taxon>Mycosphaerellales</taxon>
        <taxon>Teratosphaeriaceae</taxon>
        <taxon>Teratosphaeria</taxon>
    </lineage>
</organism>
<proteinExistence type="predicted"/>
<gene>
    <name evidence="2" type="ORF">EJ03DRAFT_109753</name>
</gene>
<protein>
    <submittedName>
        <fullName evidence="2">Uncharacterized protein</fullName>
    </submittedName>
</protein>
<sequence>MSPLSALEYRSKRIIGRDSFQPEEEVPSSVVHKVRNEGKLAQPADWTSEAESEAYSNDLMPTTWELTPPESQLQSPRFSDREARDDASPRSSRSGHQCSCQKTAARLGLRVCSSSTRRPYPKDQKAIIFATGYRGQYRIMLRRMNRSAMYHDYRIFQKPLYHRRKRAWSLT</sequence>
<feature type="compositionally biased region" description="Basic and acidic residues" evidence="1">
    <location>
        <begin position="78"/>
        <end position="88"/>
    </location>
</feature>
<name>A0A6G1L8Z8_9PEZI</name>
<keyword evidence="3" id="KW-1185">Reference proteome</keyword>
<feature type="region of interest" description="Disordered" evidence="1">
    <location>
        <begin position="1"/>
        <end position="99"/>
    </location>
</feature>
<reference evidence="2" key="1">
    <citation type="journal article" date="2020" name="Stud. Mycol.">
        <title>101 Dothideomycetes genomes: a test case for predicting lifestyles and emergence of pathogens.</title>
        <authorList>
            <person name="Haridas S."/>
            <person name="Albert R."/>
            <person name="Binder M."/>
            <person name="Bloem J."/>
            <person name="Labutti K."/>
            <person name="Salamov A."/>
            <person name="Andreopoulos B."/>
            <person name="Baker S."/>
            <person name="Barry K."/>
            <person name="Bills G."/>
            <person name="Bluhm B."/>
            <person name="Cannon C."/>
            <person name="Castanera R."/>
            <person name="Culley D."/>
            <person name="Daum C."/>
            <person name="Ezra D."/>
            <person name="Gonzalez J."/>
            <person name="Henrissat B."/>
            <person name="Kuo A."/>
            <person name="Liang C."/>
            <person name="Lipzen A."/>
            <person name="Lutzoni F."/>
            <person name="Magnuson J."/>
            <person name="Mondo S."/>
            <person name="Nolan M."/>
            <person name="Ohm R."/>
            <person name="Pangilinan J."/>
            <person name="Park H.-J."/>
            <person name="Ramirez L."/>
            <person name="Alfaro M."/>
            <person name="Sun H."/>
            <person name="Tritt A."/>
            <person name="Yoshinaga Y."/>
            <person name="Zwiers L.-H."/>
            <person name="Turgeon B."/>
            <person name="Goodwin S."/>
            <person name="Spatafora J."/>
            <person name="Crous P."/>
            <person name="Grigoriev I."/>
        </authorList>
    </citation>
    <scope>NUCLEOTIDE SEQUENCE</scope>
    <source>
        <strain evidence="2">CBS 116005</strain>
    </source>
</reference>
<evidence type="ECO:0000256" key="1">
    <source>
        <dbReference type="SAM" id="MobiDB-lite"/>
    </source>
</evidence>
<accession>A0A6G1L8Z8</accession>
<evidence type="ECO:0000313" key="2">
    <source>
        <dbReference type="EMBL" id="KAF2769062.1"/>
    </source>
</evidence>
<evidence type="ECO:0000313" key="3">
    <source>
        <dbReference type="Proteomes" id="UP000799436"/>
    </source>
</evidence>
<dbReference type="AlphaFoldDB" id="A0A6G1L8Z8"/>